<evidence type="ECO:0000256" key="5">
    <source>
        <dbReference type="SAM" id="MobiDB-lite"/>
    </source>
</evidence>
<feature type="region of interest" description="Disordered" evidence="5">
    <location>
        <begin position="181"/>
        <end position="226"/>
    </location>
</feature>
<comment type="subcellular location">
    <subcellularLocation>
        <location evidence="1">Membrane</location>
        <topology evidence="1">Multi-pass membrane protein</topology>
    </subcellularLocation>
</comment>
<keyword evidence="3 6" id="KW-1133">Transmembrane helix</keyword>
<reference evidence="7 8" key="1">
    <citation type="submission" date="2015-09" db="EMBL/GenBank/DDBJ databases">
        <title>Host preference determinants of Valsa canker pathogens revealed by comparative genomics.</title>
        <authorList>
            <person name="Yin Z."/>
            <person name="Huang L."/>
        </authorList>
    </citation>
    <scope>NUCLEOTIDE SEQUENCE [LARGE SCALE GENOMIC DNA]</scope>
    <source>
        <strain evidence="7 8">SXYLt</strain>
    </source>
</reference>
<feature type="compositionally biased region" description="Polar residues" evidence="5">
    <location>
        <begin position="655"/>
        <end position="667"/>
    </location>
</feature>
<keyword evidence="8" id="KW-1185">Reference proteome</keyword>
<dbReference type="InParanoid" id="A0A423XNL4"/>
<feature type="transmembrane region" description="Helical" evidence="6">
    <location>
        <begin position="436"/>
        <end position="460"/>
    </location>
</feature>
<evidence type="ECO:0000256" key="3">
    <source>
        <dbReference type="ARBA" id="ARBA00022989"/>
    </source>
</evidence>
<keyword evidence="2 6" id="KW-0812">Transmembrane</keyword>
<evidence type="ECO:0000256" key="6">
    <source>
        <dbReference type="SAM" id="Phobius"/>
    </source>
</evidence>
<feature type="compositionally biased region" description="Polar residues" evidence="5">
    <location>
        <begin position="189"/>
        <end position="198"/>
    </location>
</feature>
<feature type="compositionally biased region" description="Basic and acidic residues" evidence="5">
    <location>
        <begin position="199"/>
        <end position="226"/>
    </location>
</feature>
<feature type="compositionally biased region" description="Basic and acidic residues" evidence="5">
    <location>
        <begin position="250"/>
        <end position="273"/>
    </location>
</feature>
<evidence type="ECO:0000313" key="7">
    <source>
        <dbReference type="EMBL" id="ROW17816.1"/>
    </source>
</evidence>
<keyword evidence="4 6" id="KW-0472">Membrane</keyword>
<feature type="transmembrane region" description="Helical" evidence="6">
    <location>
        <begin position="131"/>
        <end position="154"/>
    </location>
</feature>
<dbReference type="Pfam" id="PF04172">
    <property type="entry name" value="LrgB"/>
    <property type="match status" value="2"/>
</dbReference>
<feature type="transmembrane region" description="Helical" evidence="6">
    <location>
        <begin position="102"/>
        <end position="119"/>
    </location>
</feature>
<feature type="transmembrane region" description="Helical" evidence="6">
    <location>
        <begin position="307"/>
        <end position="325"/>
    </location>
</feature>
<dbReference type="GO" id="GO:0016020">
    <property type="term" value="C:membrane"/>
    <property type="evidence" value="ECO:0007669"/>
    <property type="project" value="UniProtKB-SubCell"/>
</dbReference>
<comment type="caution">
    <text evidence="7">The sequence shown here is derived from an EMBL/GenBank/DDBJ whole genome shotgun (WGS) entry which is preliminary data.</text>
</comment>
<organism evidence="7 8">
    <name type="scientific">Cytospora leucostoma</name>
    <dbReference type="NCBI Taxonomy" id="1230097"/>
    <lineage>
        <taxon>Eukaryota</taxon>
        <taxon>Fungi</taxon>
        <taxon>Dikarya</taxon>
        <taxon>Ascomycota</taxon>
        <taxon>Pezizomycotina</taxon>
        <taxon>Sordariomycetes</taxon>
        <taxon>Sordariomycetidae</taxon>
        <taxon>Diaporthales</taxon>
        <taxon>Cytosporaceae</taxon>
        <taxon>Cytospora</taxon>
    </lineage>
</organism>
<dbReference type="Proteomes" id="UP000285146">
    <property type="component" value="Unassembled WGS sequence"/>
</dbReference>
<feature type="transmembrane region" description="Helical" evidence="6">
    <location>
        <begin position="369"/>
        <end position="390"/>
    </location>
</feature>
<feature type="region of interest" description="Disordered" evidence="5">
    <location>
        <begin position="250"/>
        <end position="275"/>
    </location>
</feature>
<feature type="transmembrane region" description="Helical" evidence="6">
    <location>
        <begin position="472"/>
        <end position="492"/>
    </location>
</feature>
<dbReference type="EMBL" id="LKEB01000002">
    <property type="protein sequence ID" value="ROW17816.1"/>
    <property type="molecule type" value="Genomic_DNA"/>
</dbReference>
<dbReference type="PANTHER" id="PTHR30249:SF0">
    <property type="entry name" value="PLASTIDAL GLYCOLATE_GLYCERATE TRANSLOCATOR 1, CHLOROPLASTIC"/>
    <property type="match status" value="1"/>
</dbReference>
<evidence type="ECO:0000256" key="1">
    <source>
        <dbReference type="ARBA" id="ARBA00004141"/>
    </source>
</evidence>
<dbReference type="InterPro" id="IPR007300">
    <property type="entry name" value="CidB/LrgB"/>
</dbReference>
<feature type="transmembrane region" description="Helical" evidence="6">
    <location>
        <begin position="32"/>
        <end position="54"/>
    </location>
</feature>
<feature type="transmembrane region" description="Helical" evidence="6">
    <location>
        <begin position="331"/>
        <end position="348"/>
    </location>
</feature>
<dbReference type="OrthoDB" id="2502820at2759"/>
<gene>
    <name evidence="7" type="ORF">VPNG_00816</name>
</gene>
<proteinExistence type="predicted"/>
<evidence type="ECO:0000256" key="4">
    <source>
        <dbReference type="ARBA" id="ARBA00023136"/>
    </source>
</evidence>
<accession>A0A423XNL4</accession>
<sequence length="755" mass="81399">MTFAIVPDPSTKRHHWDFGSHPSEITRHCYNVLFAIGLFFSAQLLTCAWDQLFWAAGIDFPGQIAAMLFVWLIMCAGQVLFFREGQGLKRLYHQYLRAPTEVLNKHMSIGFTVPLLNLISQPFAGADQVGLLTAAFVVTGILNSILVYLIAYQVQLLIIRLTMRPSPSNIFDLEATAAQQDGSHVRVPRTSTGSQLRTESGHEHDECLHGEGNEDEASRSERSQKHISDVSTLCTLNGYVSDLNAPKHAINEEGRETITPEHARERNDDDTRLSFDLGPTQSHGASSLVSQLGKVPGAIQSWMWQNVFLALSALLFLLVGLPASFLCHNDLFLDVGFLFTVWLTFTSAQSSTKQHISHGDKQYRKTLTAIATLLNPVLWTSLFLVAYGLAKSGLRNQAASRTVANFTLNNTVSNIIGHHIGSSDSSTSSSSHLGSIPIGAGDIATSILNAGIVSWGLRLFEYRHQIISRGGVTVIVTSLVASLFNVIIWPLLASKIGVRPASSDLSFAARSVTIALGGPAMKSLGGDAGVNAVGVVVNGICFQLVAGLFVGGVSVDELVGMLRKCKGLLLNDGLVWNGRWTIKGSANDETTGSRPPPNIDKGALHVGAESRRKDDGGDGVQGMYHSSGTTHLGDQQQPLPLLPISPREIRDDALPTNSTHQYHNGSNGRVRDTTTPADEGGHDIHEHDPPDDVPTVANGVTIGINAAAMGTAHLYEQNSHAAPYASLSMTMFGVFTVLFAVKSPLTEWLVAMVDG</sequence>
<evidence type="ECO:0000313" key="8">
    <source>
        <dbReference type="Proteomes" id="UP000285146"/>
    </source>
</evidence>
<dbReference type="PANTHER" id="PTHR30249">
    <property type="entry name" value="PUTATIVE SEROTONIN TRANSPORTER"/>
    <property type="match status" value="1"/>
</dbReference>
<name>A0A423XNL4_9PEZI</name>
<feature type="transmembrane region" description="Helical" evidence="6">
    <location>
        <begin position="721"/>
        <end position="741"/>
    </location>
</feature>
<evidence type="ECO:0008006" key="9">
    <source>
        <dbReference type="Google" id="ProtNLM"/>
    </source>
</evidence>
<feature type="compositionally biased region" description="Polar residues" evidence="5">
    <location>
        <begin position="624"/>
        <end position="634"/>
    </location>
</feature>
<evidence type="ECO:0000256" key="2">
    <source>
        <dbReference type="ARBA" id="ARBA00022692"/>
    </source>
</evidence>
<dbReference type="AlphaFoldDB" id="A0A423XNL4"/>
<feature type="region of interest" description="Disordered" evidence="5">
    <location>
        <begin position="585"/>
        <end position="679"/>
    </location>
</feature>
<protein>
    <recommendedName>
        <fullName evidence="9">LrgB-like protein</fullName>
    </recommendedName>
</protein>
<feature type="transmembrane region" description="Helical" evidence="6">
    <location>
        <begin position="60"/>
        <end position="82"/>
    </location>
</feature>